<protein>
    <submittedName>
        <fullName evidence="2">Uncharacterized protein</fullName>
    </submittedName>
</protein>
<gene>
    <name evidence="3" type="ORF">B9R14_02825</name>
    <name evidence="2" type="ORF">HVS_00075</name>
</gene>
<dbReference type="EMBL" id="CP025197">
    <property type="protein sequence ID" value="AUG56005.1"/>
    <property type="molecule type" value="Genomic_DNA"/>
</dbReference>
<evidence type="ECO:0000256" key="1">
    <source>
        <dbReference type="SAM" id="Phobius"/>
    </source>
</evidence>
<feature type="transmembrane region" description="Helical" evidence="1">
    <location>
        <begin position="27"/>
        <end position="45"/>
    </location>
</feature>
<keyword evidence="1" id="KW-0812">Transmembrane</keyword>
<dbReference type="Proteomes" id="UP000239720">
    <property type="component" value="Unassembled WGS sequence"/>
</dbReference>
<evidence type="ECO:0000313" key="2">
    <source>
        <dbReference type="EMBL" id="AUG56005.1"/>
    </source>
</evidence>
<accession>A0A2K9EA51</accession>
<dbReference type="KEGG" id="hsc:HVS_00075"/>
<reference evidence="2 4" key="1">
    <citation type="submission" date="2017-12" db="EMBL/GenBank/DDBJ databases">
        <title>Complete genome sequence of Herbivorax saccincola GGR1, a novel Cellulosome-producing hydrolytic bacterium in a thermophilic biogas plant, established by Illumina and Nanopore MinION sequencing.</title>
        <authorList>
            <person name="Pechtl A."/>
            <person name="Ruckert C."/>
            <person name="Koeck D.E."/>
            <person name="Maus I."/>
            <person name="Winkler A."/>
            <person name="Kalinowski J."/>
            <person name="Puhler A."/>
            <person name="Schwarz W.W."/>
            <person name="Zverlov V.V."/>
            <person name="Schluter A."/>
            <person name="Liebl W."/>
        </authorList>
    </citation>
    <scope>NUCLEOTIDE SEQUENCE [LARGE SCALE GENOMIC DNA]</scope>
    <source>
        <strain evidence="2">GGR1</strain>
        <strain evidence="4">SR1</strain>
    </source>
</reference>
<organism evidence="2 4">
    <name type="scientific">Acetivibrio saccincola</name>
    <dbReference type="NCBI Taxonomy" id="1677857"/>
    <lineage>
        <taxon>Bacteria</taxon>
        <taxon>Bacillati</taxon>
        <taxon>Bacillota</taxon>
        <taxon>Clostridia</taxon>
        <taxon>Eubacteriales</taxon>
        <taxon>Oscillospiraceae</taxon>
        <taxon>Acetivibrio</taxon>
    </lineage>
</organism>
<feature type="transmembrane region" description="Helical" evidence="1">
    <location>
        <begin position="5"/>
        <end position="21"/>
    </location>
</feature>
<name>A0A2K9EA51_9FIRM</name>
<evidence type="ECO:0000313" key="3">
    <source>
        <dbReference type="EMBL" id="PQQ65806.1"/>
    </source>
</evidence>
<dbReference type="Proteomes" id="UP000233534">
    <property type="component" value="Chromosome"/>
</dbReference>
<evidence type="ECO:0000313" key="4">
    <source>
        <dbReference type="Proteomes" id="UP000233534"/>
    </source>
</evidence>
<feature type="transmembrane region" description="Helical" evidence="1">
    <location>
        <begin position="85"/>
        <end position="102"/>
    </location>
</feature>
<proteinExistence type="predicted"/>
<dbReference type="OrthoDB" id="9946003at2"/>
<keyword evidence="4" id="KW-1185">Reference proteome</keyword>
<dbReference type="EMBL" id="NEMB01000003">
    <property type="protein sequence ID" value="PQQ65806.1"/>
    <property type="molecule type" value="Genomic_DNA"/>
</dbReference>
<dbReference type="RefSeq" id="WP_101298453.1">
    <property type="nucleotide sequence ID" value="NZ_CP025197.1"/>
</dbReference>
<reference evidence="3 5" key="2">
    <citation type="journal article" date="2018" name="Syst. Appl. Microbiol.">
        <title>Characterization and high-quality draft genome sequence of Herbivorax saccincola A7, an anaerobic, alkaliphilic, thermophilic, cellulolytic, and xylanolytic bacterium.</title>
        <authorList>
            <person name="Aikawa S."/>
            <person name="Baramee S."/>
            <person name="Sermsathanaswadi J."/>
            <person name="Thianheng P."/>
            <person name="Tachaapaikoon C."/>
            <person name="Shikata A."/>
            <person name="Waeonukul R."/>
            <person name="Pason P."/>
            <person name="Ratanakhanokchai K."/>
            <person name="Kosugi A."/>
        </authorList>
    </citation>
    <scope>NUCLEOTIDE SEQUENCE [LARGE SCALE GENOMIC DNA]</scope>
    <source>
        <strain evidence="3 5">A7</strain>
    </source>
</reference>
<keyword evidence="1" id="KW-0472">Membrane</keyword>
<sequence>MQLEYMLLLIIMLIIIPIVAISSNDTAFYIITSIIVAISSLRSFYNNFFGISEEEMDEEDIEFLQEVESQINLDLYKLGQGFQTIKSLIVIVFYIYCAFYLHHFWLKALSVFVIAHWISTLIYNLKKSIDDNSNEKVSVLKRIYMLFVNISALVIITFSTYNKFFQK</sequence>
<evidence type="ECO:0000313" key="5">
    <source>
        <dbReference type="Proteomes" id="UP000239720"/>
    </source>
</evidence>
<dbReference type="AlphaFoldDB" id="A0A2K9EA51"/>
<feature type="transmembrane region" description="Helical" evidence="1">
    <location>
        <begin position="146"/>
        <end position="164"/>
    </location>
</feature>
<keyword evidence="1" id="KW-1133">Transmembrane helix</keyword>